<evidence type="ECO:0000256" key="10">
    <source>
        <dbReference type="RuleBase" id="RU000488"/>
    </source>
</evidence>
<evidence type="ECO:0000256" key="8">
    <source>
        <dbReference type="ARBA" id="ARBA00023136"/>
    </source>
</evidence>
<keyword evidence="4 9" id="KW-0812">Transmembrane</keyword>
<dbReference type="PROSITE" id="PS50920">
    <property type="entry name" value="SOLCAR"/>
    <property type="match status" value="3"/>
</dbReference>
<dbReference type="Gene3D" id="1.50.40.10">
    <property type="entry name" value="Mitochondrial carrier domain"/>
    <property type="match status" value="1"/>
</dbReference>
<keyword evidence="7" id="KW-0496">Mitochondrion</keyword>
<dbReference type="InterPro" id="IPR023395">
    <property type="entry name" value="MCP_dom_sf"/>
</dbReference>
<comment type="subcellular location">
    <subcellularLocation>
        <location evidence="1">Mitochondrion membrane</location>
        <topology evidence="1">Multi-pass membrane protein</topology>
    </subcellularLocation>
</comment>
<reference evidence="12" key="2">
    <citation type="submission" date="2014-06" db="EMBL/GenBank/DDBJ databases">
        <title>The complete genome of Blastobotrys (Arxula) adeninivorans LS3 - a yeast of biotechnological interest.</title>
        <authorList>
            <person name="Kunze G."/>
            <person name="Gaillardin C."/>
            <person name="Czernicka M."/>
            <person name="Durrens P."/>
            <person name="Martin T."/>
            <person name="Boer E."/>
            <person name="Gabaldon T."/>
            <person name="Cruz J."/>
            <person name="Talla E."/>
            <person name="Marck C."/>
            <person name="Goffeau A."/>
            <person name="Barbe V."/>
            <person name="Baret P."/>
            <person name="Baronian K."/>
            <person name="Beier S."/>
            <person name="Bleykasten C."/>
            <person name="Bode R."/>
            <person name="Casaregola S."/>
            <person name="Despons L."/>
            <person name="Fairhead C."/>
            <person name="Giersberg M."/>
            <person name="Gierski P."/>
            <person name="Hahnel U."/>
            <person name="Hartmann A."/>
            <person name="Jankowska D."/>
            <person name="Jubin C."/>
            <person name="Jung P."/>
            <person name="Lafontaine I."/>
            <person name="Leh-Louis V."/>
            <person name="Lemaire M."/>
            <person name="Marcet-Houben M."/>
            <person name="Mascher M."/>
            <person name="Morel G."/>
            <person name="Richard G.-F."/>
            <person name="Riechen J."/>
            <person name="Sacerdot C."/>
            <person name="Sarkar A."/>
            <person name="Savel G."/>
            <person name="Schacherer J."/>
            <person name="Sherman D."/>
            <person name="Straub M.-L."/>
            <person name="Stein N."/>
            <person name="Thierry A."/>
            <person name="Trautwein-Schult A."/>
            <person name="Westhof E."/>
            <person name="Worch S."/>
            <person name="Dujon B."/>
            <person name="Souciet J.-L."/>
            <person name="Wincker P."/>
            <person name="Scholz U."/>
            <person name="Neuveglise N."/>
        </authorList>
    </citation>
    <scope>NUCLEOTIDE SEQUENCE</scope>
    <source>
        <strain evidence="12">LS3</strain>
    </source>
</reference>
<evidence type="ECO:0000256" key="2">
    <source>
        <dbReference type="ARBA" id="ARBA00006375"/>
    </source>
</evidence>
<evidence type="ECO:0000256" key="7">
    <source>
        <dbReference type="ARBA" id="ARBA00023128"/>
    </source>
</evidence>
<comment type="similarity">
    <text evidence="2 10">Belongs to the mitochondrial carrier (TC 2.A.29) family.</text>
</comment>
<dbReference type="SUPFAM" id="SSF103506">
    <property type="entry name" value="Mitochondrial carrier"/>
    <property type="match status" value="1"/>
</dbReference>
<evidence type="ECO:0000256" key="1">
    <source>
        <dbReference type="ARBA" id="ARBA00004225"/>
    </source>
</evidence>
<accession>A0A060T2S8</accession>
<reference evidence="12" key="1">
    <citation type="submission" date="2014-02" db="EMBL/GenBank/DDBJ databases">
        <authorList>
            <person name="Genoscope - CEA"/>
        </authorList>
    </citation>
    <scope>NUCLEOTIDE SEQUENCE</scope>
    <source>
        <strain evidence="12">LS3</strain>
    </source>
</reference>
<dbReference type="InterPro" id="IPR050567">
    <property type="entry name" value="Mitochondrial_Carrier"/>
</dbReference>
<evidence type="ECO:0000256" key="5">
    <source>
        <dbReference type="ARBA" id="ARBA00022737"/>
    </source>
</evidence>
<dbReference type="PANTHER" id="PTHR45624:SF9">
    <property type="entry name" value="CARRIER PROTEIN, PUTATIVE (AFU_ORTHOLOGUE AFUA_4G06390)-RELATED"/>
    <property type="match status" value="1"/>
</dbReference>
<dbReference type="GO" id="GO:0031966">
    <property type="term" value="C:mitochondrial membrane"/>
    <property type="evidence" value="ECO:0007669"/>
    <property type="project" value="UniProtKB-SubCell"/>
</dbReference>
<dbReference type="GO" id="GO:0022857">
    <property type="term" value="F:transmembrane transporter activity"/>
    <property type="evidence" value="ECO:0007669"/>
    <property type="project" value="TreeGrafter"/>
</dbReference>
<evidence type="ECO:0000256" key="4">
    <source>
        <dbReference type="ARBA" id="ARBA00022692"/>
    </source>
</evidence>
<dbReference type="PANTHER" id="PTHR45624">
    <property type="entry name" value="MITOCHONDRIAL BASIC AMINO ACIDS TRANSPORTER-RELATED"/>
    <property type="match status" value="1"/>
</dbReference>
<keyword evidence="6 11" id="KW-1133">Transmembrane helix</keyword>
<dbReference type="PhylomeDB" id="A0A060T2S8"/>
<dbReference type="AlphaFoldDB" id="A0A060T2S8"/>
<proteinExistence type="inferred from homology"/>
<evidence type="ECO:0000256" key="6">
    <source>
        <dbReference type="ARBA" id="ARBA00022989"/>
    </source>
</evidence>
<evidence type="ECO:0000313" key="12">
    <source>
        <dbReference type="EMBL" id="CDP33506.1"/>
    </source>
</evidence>
<evidence type="ECO:0000256" key="3">
    <source>
        <dbReference type="ARBA" id="ARBA00022448"/>
    </source>
</evidence>
<sequence>MSEDARDALRTLSLAPQSRNDRIPQWLLPYRQPLCAYAASMWAIGVGFPLDSIKTRQQTHKYRSVWNCVVETHRTEGIRGFYRGIVAPLVSSSVVRALSVSVYNYALPYTSKLAFSVYAPPKDHGHSPDALVRRMPVAFLAGVCAGTSCTMLGCPFEFTKLASQIDGLVRQQPPQSTFQVAKKLVKLQGVKVLYSGWKYHMLRDALGSGIYFTVYETIKSAFGDVLGPGAIAAGGALAGSCSWILIYPLDTYKSMIQRDLYARAVGADIVQARKRSLLQMYSRRMYRGLSVSLVRTSVMGMMFFTSYEWLIKHV</sequence>
<name>A0A060T2S8_BLAAD</name>
<feature type="repeat" description="Solcar" evidence="9">
    <location>
        <begin position="31"/>
        <end position="109"/>
    </location>
</feature>
<evidence type="ECO:0000256" key="9">
    <source>
        <dbReference type="PROSITE-ProRule" id="PRU00282"/>
    </source>
</evidence>
<dbReference type="InterPro" id="IPR018108">
    <property type="entry name" value="MCP_transmembrane"/>
</dbReference>
<evidence type="ECO:0000256" key="11">
    <source>
        <dbReference type="SAM" id="Phobius"/>
    </source>
</evidence>
<keyword evidence="3 10" id="KW-0813">Transport</keyword>
<organism evidence="12">
    <name type="scientific">Blastobotrys adeninivorans</name>
    <name type="common">Yeast</name>
    <name type="synonym">Arxula adeninivorans</name>
    <dbReference type="NCBI Taxonomy" id="409370"/>
    <lineage>
        <taxon>Eukaryota</taxon>
        <taxon>Fungi</taxon>
        <taxon>Dikarya</taxon>
        <taxon>Ascomycota</taxon>
        <taxon>Saccharomycotina</taxon>
        <taxon>Dipodascomycetes</taxon>
        <taxon>Dipodascales</taxon>
        <taxon>Trichomonascaceae</taxon>
        <taxon>Blastobotrys</taxon>
    </lineage>
</organism>
<dbReference type="Pfam" id="PF00153">
    <property type="entry name" value="Mito_carr"/>
    <property type="match status" value="3"/>
</dbReference>
<gene>
    <name evidence="12" type="ORF">GNLVRS02_ARAD1A10912g</name>
</gene>
<keyword evidence="8 9" id="KW-0472">Membrane</keyword>
<feature type="transmembrane region" description="Helical" evidence="11">
    <location>
        <begin position="285"/>
        <end position="304"/>
    </location>
</feature>
<feature type="repeat" description="Solcar" evidence="9">
    <location>
        <begin position="133"/>
        <end position="221"/>
    </location>
</feature>
<feature type="repeat" description="Solcar" evidence="9">
    <location>
        <begin position="226"/>
        <end position="313"/>
    </location>
</feature>
<protein>
    <submittedName>
        <fullName evidence="12">ARAD1A10912p</fullName>
    </submittedName>
</protein>
<dbReference type="EMBL" id="HG937691">
    <property type="protein sequence ID" value="CDP33506.1"/>
    <property type="molecule type" value="Genomic_DNA"/>
</dbReference>
<keyword evidence="5" id="KW-0677">Repeat</keyword>
<feature type="transmembrane region" description="Helical" evidence="11">
    <location>
        <begin position="225"/>
        <end position="249"/>
    </location>
</feature>